<dbReference type="PANTHER" id="PTHR34947">
    <property type="entry name" value="TRANSMEMBRANE PROTEIN"/>
    <property type="match status" value="1"/>
</dbReference>
<reference evidence="2" key="2">
    <citation type="submission" date="2017-06" db="EMBL/GenBank/DDBJ databases">
        <title>WGS assembly of Brachypodium distachyon.</title>
        <authorList>
            <consortium name="The International Brachypodium Initiative"/>
            <person name="Lucas S."/>
            <person name="Harmon-Smith M."/>
            <person name="Lail K."/>
            <person name="Tice H."/>
            <person name="Grimwood J."/>
            <person name="Bruce D."/>
            <person name="Barry K."/>
            <person name="Shu S."/>
            <person name="Lindquist E."/>
            <person name="Wang M."/>
            <person name="Pitluck S."/>
            <person name="Vogel J.P."/>
            <person name="Garvin D.F."/>
            <person name="Mockler T.C."/>
            <person name="Schmutz J."/>
            <person name="Rokhsar D."/>
            <person name="Bevan M.W."/>
        </authorList>
    </citation>
    <scope>NUCLEOTIDE SEQUENCE</scope>
    <source>
        <strain evidence="2">Bd21</strain>
    </source>
</reference>
<evidence type="ECO:0000256" key="1">
    <source>
        <dbReference type="SAM" id="MobiDB-lite"/>
    </source>
</evidence>
<proteinExistence type="predicted"/>
<reference evidence="2 3" key="1">
    <citation type="journal article" date="2010" name="Nature">
        <title>Genome sequencing and analysis of the model grass Brachypodium distachyon.</title>
        <authorList>
            <consortium name="International Brachypodium Initiative"/>
        </authorList>
    </citation>
    <scope>NUCLEOTIDE SEQUENCE [LARGE SCALE GENOMIC DNA]</scope>
    <source>
        <strain evidence="2 3">Bd21</strain>
    </source>
</reference>
<feature type="compositionally biased region" description="Basic residues" evidence="1">
    <location>
        <begin position="134"/>
        <end position="143"/>
    </location>
</feature>
<feature type="region of interest" description="Disordered" evidence="1">
    <location>
        <begin position="205"/>
        <end position="226"/>
    </location>
</feature>
<keyword evidence="4" id="KW-1185">Reference proteome</keyword>
<reference evidence="3" key="3">
    <citation type="submission" date="2018-08" db="UniProtKB">
        <authorList>
            <consortium name="EnsemblPlants"/>
        </authorList>
    </citation>
    <scope>IDENTIFICATION</scope>
    <source>
        <strain evidence="3">cv. Bd21</strain>
    </source>
</reference>
<dbReference type="EnsemblPlants" id="KQK21303">
    <property type="protein sequence ID" value="KQK21303"/>
    <property type="gene ID" value="BRADI_1g60060v3"/>
</dbReference>
<organism evidence="2">
    <name type="scientific">Brachypodium distachyon</name>
    <name type="common">Purple false brome</name>
    <name type="synonym">Trachynia distachya</name>
    <dbReference type="NCBI Taxonomy" id="15368"/>
    <lineage>
        <taxon>Eukaryota</taxon>
        <taxon>Viridiplantae</taxon>
        <taxon>Streptophyta</taxon>
        <taxon>Embryophyta</taxon>
        <taxon>Tracheophyta</taxon>
        <taxon>Spermatophyta</taxon>
        <taxon>Magnoliopsida</taxon>
        <taxon>Liliopsida</taxon>
        <taxon>Poales</taxon>
        <taxon>Poaceae</taxon>
        <taxon>BOP clade</taxon>
        <taxon>Pooideae</taxon>
        <taxon>Stipodae</taxon>
        <taxon>Brachypodieae</taxon>
        <taxon>Brachypodium</taxon>
    </lineage>
</organism>
<evidence type="ECO:0000313" key="3">
    <source>
        <dbReference type="EnsemblPlants" id="KQK21303"/>
    </source>
</evidence>
<evidence type="ECO:0000313" key="2">
    <source>
        <dbReference type="EMBL" id="KQK21303.1"/>
    </source>
</evidence>
<dbReference type="Gramene" id="KQK21303">
    <property type="protein sequence ID" value="KQK21303"/>
    <property type="gene ID" value="BRADI_1g60060v3"/>
</dbReference>
<name>A0A0Q3HEJ8_BRADI</name>
<dbReference type="ExpressionAtlas" id="A0A0Q3HEJ8">
    <property type="expression patterns" value="baseline"/>
</dbReference>
<evidence type="ECO:0008006" key="5">
    <source>
        <dbReference type="Google" id="ProtNLM"/>
    </source>
</evidence>
<dbReference type="EMBL" id="CM000880">
    <property type="protein sequence ID" value="KQK21303.1"/>
    <property type="molecule type" value="Genomic_DNA"/>
</dbReference>
<protein>
    <recommendedName>
        <fullName evidence="5">DUF4408 domain-containing protein</fullName>
    </recommendedName>
</protein>
<sequence>MSLSGSCVIYNWVIDRPSVLTMTAMAGMDAKIAVLLSLLAVSLLARTLLIHQPRLDATLVIDRLLSSTFDLRLVKLVNRRNMILLCHAILLLILNDAGLLTAPARHRTTANCSEPQPKSRMDAKSSTCAQDKREHRRRSKTTTTRLRRRIPLLPSQDTVVQEIDLLEVEKPSFQCCFNFDHADGNENEIGVASDDISSLHFELVDEDEGSRGKVEEMAPQETEAEDMDEMNKRFEDFIAKMRTKMQLESMQLVKV</sequence>
<dbReference type="InParanoid" id="A0A0Q3HEJ8"/>
<gene>
    <name evidence="2" type="ORF">BRADI_1g60060v3</name>
</gene>
<feature type="region of interest" description="Disordered" evidence="1">
    <location>
        <begin position="107"/>
        <end position="143"/>
    </location>
</feature>
<dbReference type="Proteomes" id="UP000008810">
    <property type="component" value="Chromosome 1"/>
</dbReference>
<dbReference type="PANTHER" id="PTHR34947:SF3">
    <property type="entry name" value="TRANSMEMBRANE PROTEIN"/>
    <property type="match status" value="1"/>
</dbReference>
<evidence type="ECO:0000313" key="4">
    <source>
        <dbReference type="Proteomes" id="UP000008810"/>
    </source>
</evidence>
<dbReference type="OrthoDB" id="696520at2759"/>
<accession>A0A0Q3HEJ8</accession>
<dbReference type="AlphaFoldDB" id="A0A0Q3HEJ8"/>